<dbReference type="AlphaFoldDB" id="A0A2I0TBV2"/>
<reference evidence="3" key="2">
    <citation type="submission" date="2017-12" db="EMBL/GenBank/DDBJ databases">
        <title>Genome sequence of the Bar-tailed Godwit (Limosa lapponica baueri).</title>
        <authorList>
            <person name="Lima N.C.B."/>
            <person name="Parody-Merino A.M."/>
            <person name="Battley P.F."/>
            <person name="Fidler A.E."/>
            <person name="Prosdocimi F."/>
        </authorList>
    </citation>
    <scope>NUCLEOTIDE SEQUENCE [LARGE SCALE GENOMIC DNA]</scope>
</reference>
<dbReference type="OrthoDB" id="412155at2759"/>
<dbReference type="SUPFAM" id="SSF49899">
    <property type="entry name" value="Concanavalin A-like lectins/glucanases"/>
    <property type="match status" value="1"/>
</dbReference>
<gene>
    <name evidence="2" type="ORF">llap_18430</name>
</gene>
<organism evidence="2 3">
    <name type="scientific">Limosa lapponica baueri</name>
    <dbReference type="NCBI Taxonomy" id="1758121"/>
    <lineage>
        <taxon>Eukaryota</taxon>
        <taxon>Metazoa</taxon>
        <taxon>Chordata</taxon>
        <taxon>Craniata</taxon>
        <taxon>Vertebrata</taxon>
        <taxon>Euteleostomi</taxon>
        <taxon>Archelosauria</taxon>
        <taxon>Archosauria</taxon>
        <taxon>Dinosauria</taxon>
        <taxon>Saurischia</taxon>
        <taxon>Theropoda</taxon>
        <taxon>Coelurosauria</taxon>
        <taxon>Aves</taxon>
        <taxon>Neognathae</taxon>
        <taxon>Neoaves</taxon>
        <taxon>Charadriiformes</taxon>
        <taxon>Scolopacidae</taxon>
        <taxon>Limosa</taxon>
    </lineage>
</organism>
<dbReference type="Proteomes" id="UP000233556">
    <property type="component" value="Unassembled WGS sequence"/>
</dbReference>
<name>A0A2I0TBV2_LIMLA</name>
<sequence length="80" mass="9090">MRPKLTADGIVKIWSESGNHGNEWNKVELHLGKLRNFEIIFEGIRTRDLGGGAAIDDIEFNNCATCKFKREVSRGMLKEK</sequence>
<accession>A0A2I0TBV2</accession>
<feature type="domain" description="MAM" evidence="1">
    <location>
        <begin position="1"/>
        <end position="68"/>
    </location>
</feature>
<dbReference type="InterPro" id="IPR013320">
    <property type="entry name" value="ConA-like_dom_sf"/>
</dbReference>
<evidence type="ECO:0000313" key="2">
    <source>
        <dbReference type="EMBL" id="PKU31266.1"/>
    </source>
</evidence>
<proteinExistence type="predicted"/>
<reference evidence="3" key="1">
    <citation type="submission" date="2017-11" db="EMBL/GenBank/DDBJ databases">
        <authorList>
            <person name="Lima N.C."/>
            <person name="Parody-Merino A.M."/>
            <person name="Battley P.F."/>
            <person name="Fidler A.E."/>
            <person name="Prosdocimi F."/>
        </authorList>
    </citation>
    <scope>NUCLEOTIDE SEQUENCE [LARGE SCALE GENOMIC DNA]</scope>
</reference>
<evidence type="ECO:0000313" key="3">
    <source>
        <dbReference type="Proteomes" id="UP000233556"/>
    </source>
</evidence>
<dbReference type="Pfam" id="PF00629">
    <property type="entry name" value="MAM"/>
    <property type="match status" value="1"/>
</dbReference>
<dbReference type="InterPro" id="IPR000998">
    <property type="entry name" value="MAM_dom"/>
</dbReference>
<protein>
    <submittedName>
        <fullName evidence="2">Mam and ldl-receptor class a domain-containing protein 1</fullName>
    </submittedName>
</protein>
<dbReference type="EMBL" id="KZ513088">
    <property type="protein sequence ID" value="PKU31266.1"/>
    <property type="molecule type" value="Genomic_DNA"/>
</dbReference>
<dbReference type="GO" id="GO:0016020">
    <property type="term" value="C:membrane"/>
    <property type="evidence" value="ECO:0007669"/>
    <property type="project" value="InterPro"/>
</dbReference>
<dbReference type="Gene3D" id="2.60.120.200">
    <property type="match status" value="1"/>
</dbReference>
<keyword evidence="3" id="KW-1185">Reference proteome</keyword>
<evidence type="ECO:0000259" key="1">
    <source>
        <dbReference type="PROSITE" id="PS50060"/>
    </source>
</evidence>
<dbReference type="PROSITE" id="PS50060">
    <property type="entry name" value="MAM_2"/>
    <property type="match status" value="1"/>
</dbReference>
<keyword evidence="2" id="KW-0675">Receptor</keyword>